<reference evidence="13 14" key="1">
    <citation type="submission" date="2018-09" db="EMBL/GenBank/DDBJ databases">
        <title>A high-quality reference genome of wild soybean provides a powerful tool to mine soybean genomes.</title>
        <authorList>
            <person name="Xie M."/>
            <person name="Chung C.Y.L."/>
            <person name="Li M.-W."/>
            <person name="Wong F.-L."/>
            <person name="Chan T.-F."/>
            <person name="Lam H.-M."/>
        </authorList>
    </citation>
    <scope>NUCLEOTIDE SEQUENCE [LARGE SCALE GENOMIC DNA]</scope>
    <source>
        <strain evidence="14">cv. W05</strain>
        <tissue evidence="13">Hypocotyl of etiolated seedlings</tissue>
    </source>
</reference>
<protein>
    <submittedName>
        <fullName evidence="13">Cation/H(+) antiporter 3</fullName>
    </submittedName>
</protein>
<comment type="similarity">
    <text evidence="9">Belongs to the monovalent cation:proton antiporter 2 (CPA2) transporter (TC 2.A.37) family. CHX (TC 2.A.37.4) subfamily.</text>
</comment>
<dbReference type="InterPro" id="IPR006153">
    <property type="entry name" value="Cation/H_exchanger_TM"/>
</dbReference>
<comment type="caution">
    <text evidence="13">The sequence shown here is derived from an EMBL/GenBank/DDBJ whole genome shotgun (WGS) entry which is preliminary data.</text>
</comment>
<dbReference type="GO" id="GO:0006813">
    <property type="term" value="P:potassium ion transport"/>
    <property type="evidence" value="ECO:0007669"/>
    <property type="project" value="UniProtKB-KW"/>
</dbReference>
<evidence type="ECO:0000259" key="12">
    <source>
        <dbReference type="Pfam" id="PF23256"/>
    </source>
</evidence>
<feature type="transmembrane region" description="Helical" evidence="10">
    <location>
        <begin position="250"/>
        <end position="272"/>
    </location>
</feature>
<dbReference type="PANTHER" id="PTHR32468:SF120">
    <property type="entry name" value="CATION_H+ EXCHANGER 3"/>
    <property type="match status" value="1"/>
</dbReference>
<keyword evidence="3" id="KW-0633">Potassium transport</keyword>
<feature type="transmembrane region" description="Helical" evidence="10">
    <location>
        <begin position="362"/>
        <end position="383"/>
    </location>
</feature>
<evidence type="ECO:0000259" key="11">
    <source>
        <dbReference type="Pfam" id="PF00999"/>
    </source>
</evidence>
<accession>A0A445FM18</accession>
<feature type="transmembrane region" description="Helical" evidence="10">
    <location>
        <begin position="182"/>
        <end position="201"/>
    </location>
</feature>
<dbReference type="GO" id="GO:0015297">
    <property type="term" value="F:antiporter activity"/>
    <property type="evidence" value="ECO:0007669"/>
    <property type="project" value="InterPro"/>
</dbReference>
<dbReference type="GO" id="GO:1902600">
    <property type="term" value="P:proton transmembrane transport"/>
    <property type="evidence" value="ECO:0007669"/>
    <property type="project" value="InterPro"/>
</dbReference>
<keyword evidence="6 10" id="KW-1133">Transmembrane helix</keyword>
<gene>
    <name evidence="13" type="ORF">D0Y65_047085</name>
</gene>
<evidence type="ECO:0000256" key="10">
    <source>
        <dbReference type="SAM" id="Phobius"/>
    </source>
</evidence>
<keyword evidence="5" id="KW-0630">Potassium</keyword>
<comment type="subcellular location">
    <subcellularLocation>
        <location evidence="1">Membrane</location>
        <topology evidence="1">Multi-pass membrane protein</topology>
    </subcellularLocation>
</comment>
<sequence length="787" mass="87398">MNSNPNETMFLSITPVDEATHRYTVCLAAPPHIVSDGLWGSAAANRKPMKSFLPLFELQVLLIFAITQICRLLLNPLGLPIFISQMLAGLILQACFALDPFASYMRLLFPYGTHDTITTISSIGFVLFIFINGVQMDFGLITRMGKRAWTIAISGLLVPIFCAISILSLFPFGHSGNYDDLVVALVSHTVISFAVISSFLNELQIQNSELGKLALSSALISDVLCTIVTSTGTAVMVTEDSNVKEVTRNILSLICMGILIPLVCRPAMLWIIKHTPEGRAVKDGYVYVIIVLLFILGWLSVKINQEFVLGAFILGLSVPEGPPLGSALVKKLNFFGTTFLLPIFVSISVLKADFSATHSSTSVMTMTFVVIFTHLVKIIACLVPSLYCNMPWRDALSLALILNTKGVVEIGLFCFLYDTKVIDGLGFGVMILSIMVVACIVQWSVKFLYDPSRKFAGYQKRNMMNLKPWSELRMLVCIHKPSHISSMIDVLDLCCPTTESPIIVEVLHLIELVGRALPIFIPHRLRRQASGLQHKSYSDDVILTFDIYEHDNPHAVSAYPCTAIAPPNLMHEDVCNLAFDKVASIIILPFHQRWSSDGEVQFDDKNIRTLNNRVLEISPCSVGILVTRASHQIRGSTTRLALIYLGGHDDEEALCIARRAIRNPEVNLVVYHLVFKEDDEWGQEVDDELEDVKHAHEHNIRYQQIIAKEGAQTAAFLSDIVKEHDFFLVGRRHGIESPQTDGLTDWSEFPELGVIGDFLASPDLESRASILVVQQQLSSKAHSGWLF</sequence>
<dbReference type="Gene3D" id="1.20.1530.20">
    <property type="match status" value="1"/>
</dbReference>
<keyword evidence="14" id="KW-1185">Reference proteome</keyword>
<dbReference type="SMR" id="A0A445FM18"/>
<dbReference type="GO" id="GO:0006885">
    <property type="term" value="P:regulation of pH"/>
    <property type="evidence" value="ECO:0007669"/>
    <property type="project" value="TreeGrafter"/>
</dbReference>
<feature type="domain" description="Cation/H+ exchanger transmembrane" evidence="11">
    <location>
        <begin position="66"/>
        <end position="440"/>
    </location>
</feature>
<dbReference type="InterPro" id="IPR038770">
    <property type="entry name" value="Na+/solute_symporter_sf"/>
</dbReference>
<feature type="domain" description="Cation/H(+) antiporter central" evidence="12">
    <location>
        <begin position="503"/>
        <end position="629"/>
    </location>
</feature>
<evidence type="ECO:0000256" key="5">
    <source>
        <dbReference type="ARBA" id="ARBA00022958"/>
    </source>
</evidence>
<dbReference type="Gramene" id="XM_028356706.1">
    <property type="protein sequence ID" value="XP_028212507.1"/>
    <property type="gene ID" value="LOC114395016"/>
</dbReference>
<dbReference type="Pfam" id="PF23256">
    <property type="entry name" value="CHX17_2nd"/>
    <property type="match status" value="1"/>
</dbReference>
<evidence type="ECO:0000256" key="6">
    <source>
        <dbReference type="ARBA" id="ARBA00022989"/>
    </source>
</evidence>
<feature type="transmembrane region" description="Helical" evidence="10">
    <location>
        <begin position="424"/>
        <end position="445"/>
    </location>
</feature>
<keyword evidence="7" id="KW-0406">Ion transport</keyword>
<feature type="transmembrane region" description="Helical" evidence="10">
    <location>
        <begin position="213"/>
        <end position="238"/>
    </location>
</feature>
<evidence type="ECO:0000256" key="3">
    <source>
        <dbReference type="ARBA" id="ARBA00022538"/>
    </source>
</evidence>
<keyword evidence="2" id="KW-0813">Transport</keyword>
<dbReference type="EMBL" id="QZWG01000018">
    <property type="protein sequence ID" value="RZB49953.1"/>
    <property type="molecule type" value="Genomic_DNA"/>
</dbReference>
<evidence type="ECO:0000256" key="9">
    <source>
        <dbReference type="ARBA" id="ARBA00038341"/>
    </source>
</evidence>
<feature type="transmembrane region" description="Helical" evidence="10">
    <location>
        <begin position="395"/>
        <end position="418"/>
    </location>
</feature>
<feature type="transmembrane region" description="Helical" evidence="10">
    <location>
        <begin position="117"/>
        <end position="136"/>
    </location>
</feature>
<dbReference type="Proteomes" id="UP000289340">
    <property type="component" value="Chromosome 18"/>
</dbReference>
<feature type="transmembrane region" description="Helical" evidence="10">
    <location>
        <begin position="148"/>
        <end position="170"/>
    </location>
</feature>
<keyword evidence="4 10" id="KW-0812">Transmembrane</keyword>
<evidence type="ECO:0000256" key="4">
    <source>
        <dbReference type="ARBA" id="ARBA00022692"/>
    </source>
</evidence>
<organism evidence="13 14">
    <name type="scientific">Glycine soja</name>
    <name type="common">Wild soybean</name>
    <dbReference type="NCBI Taxonomy" id="3848"/>
    <lineage>
        <taxon>Eukaryota</taxon>
        <taxon>Viridiplantae</taxon>
        <taxon>Streptophyta</taxon>
        <taxon>Embryophyta</taxon>
        <taxon>Tracheophyta</taxon>
        <taxon>Spermatophyta</taxon>
        <taxon>Magnoliopsida</taxon>
        <taxon>eudicotyledons</taxon>
        <taxon>Gunneridae</taxon>
        <taxon>Pentapetalae</taxon>
        <taxon>rosids</taxon>
        <taxon>fabids</taxon>
        <taxon>Fabales</taxon>
        <taxon>Fabaceae</taxon>
        <taxon>Papilionoideae</taxon>
        <taxon>50 kb inversion clade</taxon>
        <taxon>NPAAA clade</taxon>
        <taxon>indigoferoid/millettioid clade</taxon>
        <taxon>Phaseoleae</taxon>
        <taxon>Glycine</taxon>
        <taxon>Glycine subgen. Soja</taxon>
    </lineage>
</organism>
<dbReference type="Pfam" id="PF00999">
    <property type="entry name" value="Na_H_Exchanger"/>
    <property type="match status" value="1"/>
</dbReference>
<evidence type="ECO:0000256" key="2">
    <source>
        <dbReference type="ARBA" id="ARBA00022448"/>
    </source>
</evidence>
<dbReference type="GO" id="GO:0012505">
    <property type="term" value="C:endomembrane system"/>
    <property type="evidence" value="ECO:0007669"/>
    <property type="project" value="TreeGrafter"/>
</dbReference>
<dbReference type="InterPro" id="IPR057291">
    <property type="entry name" value="CHX17_2nd"/>
</dbReference>
<evidence type="ECO:0000256" key="7">
    <source>
        <dbReference type="ARBA" id="ARBA00023065"/>
    </source>
</evidence>
<dbReference type="InterPro" id="IPR050794">
    <property type="entry name" value="CPA2_transporter"/>
</dbReference>
<dbReference type="AlphaFoldDB" id="A0A445FM18"/>
<name>A0A445FM18_GLYSO</name>
<evidence type="ECO:0000256" key="1">
    <source>
        <dbReference type="ARBA" id="ARBA00004141"/>
    </source>
</evidence>
<evidence type="ECO:0000256" key="8">
    <source>
        <dbReference type="ARBA" id="ARBA00023136"/>
    </source>
</evidence>
<keyword evidence="8 10" id="KW-0472">Membrane</keyword>
<feature type="transmembrane region" description="Helical" evidence="10">
    <location>
        <begin position="284"/>
        <end position="301"/>
    </location>
</feature>
<proteinExistence type="inferred from homology"/>
<feature type="transmembrane region" description="Helical" evidence="10">
    <location>
        <begin position="332"/>
        <end position="350"/>
    </location>
</feature>
<dbReference type="PANTHER" id="PTHR32468">
    <property type="entry name" value="CATION/H + ANTIPORTER"/>
    <property type="match status" value="1"/>
</dbReference>
<evidence type="ECO:0000313" key="14">
    <source>
        <dbReference type="Proteomes" id="UP000289340"/>
    </source>
</evidence>
<dbReference type="GO" id="GO:0016020">
    <property type="term" value="C:membrane"/>
    <property type="evidence" value="ECO:0007669"/>
    <property type="project" value="UniProtKB-SubCell"/>
</dbReference>
<evidence type="ECO:0000313" key="13">
    <source>
        <dbReference type="EMBL" id="RZB49953.1"/>
    </source>
</evidence>